<gene>
    <name evidence="1" type="ORF">EfsSVR2332_38940</name>
</gene>
<organism evidence="1 2">
    <name type="scientific">Enterococcus faecalis</name>
    <name type="common">Streptococcus faecalis</name>
    <dbReference type="NCBI Taxonomy" id="1351"/>
    <lineage>
        <taxon>Bacteria</taxon>
        <taxon>Bacillati</taxon>
        <taxon>Bacillota</taxon>
        <taxon>Bacilli</taxon>
        <taxon>Lactobacillales</taxon>
        <taxon>Enterococcaceae</taxon>
        <taxon>Enterococcus</taxon>
    </lineage>
</organism>
<dbReference type="Proteomes" id="UP001317613">
    <property type="component" value="Chromosome"/>
</dbReference>
<evidence type="ECO:0000313" key="1">
    <source>
        <dbReference type="EMBL" id="BDQ63816.1"/>
    </source>
</evidence>
<sequence>MKAMSKISFVPAFFNINEPLIFGLPVIFNPLLLIPIAVAPIVSVLIAFLSMKIGFMPMFTNIQAPWATPFLFSGFLVGKWQGAVTQVLAVAASVVIYYPFVKALDRQYQKEEAHEVPETL</sequence>
<dbReference type="EMBL" id="AP026729">
    <property type="protein sequence ID" value="BDQ63816.1"/>
    <property type="molecule type" value="Genomic_DNA"/>
</dbReference>
<protein>
    <submittedName>
        <fullName evidence="1">Uncharacterized protein</fullName>
    </submittedName>
</protein>
<name>A0AC59HW55_ENTFL</name>
<proteinExistence type="predicted"/>
<accession>A0AC59HW55</accession>
<evidence type="ECO:0000313" key="2">
    <source>
        <dbReference type="Proteomes" id="UP001317613"/>
    </source>
</evidence>
<reference evidence="1" key="1">
    <citation type="submission" date="2022-08" db="EMBL/GenBank/DDBJ databases">
        <title>Molecular epidemiological analysis of five strains of VanD-type vancomycin-resistant Enterococcus faecalis.</title>
        <authorList>
            <person name="Mimura K."/>
            <person name="Hashimoto Y."/>
            <person name="Tomita H."/>
        </authorList>
    </citation>
    <scope>NUCLEOTIDE SEQUENCE</scope>
    <source>
        <strain evidence="1">SVR2332</strain>
    </source>
</reference>